<dbReference type="EMBL" id="EQ973881">
    <property type="protein sequence ID" value="EEF40738.1"/>
    <property type="molecule type" value="Genomic_DNA"/>
</dbReference>
<dbReference type="InParanoid" id="B9S6L2"/>
<dbReference type="Proteomes" id="UP000008311">
    <property type="component" value="Unassembled WGS sequence"/>
</dbReference>
<proteinExistence type="predicted"/>
<evidence type="ECO:0000313" key="3">
    <source>
        <dbReference type="Proteomes" id="UP000008311"/>
    </source>
</evidence>
<dbReference type="Gene3D" id="3.40.50.1110">
    <property type="entry name" value="SGNH hydrolase"/>
    <property type="match status" value="1"/>
</dbReference>
<sequence length="112" mass="12275">MLDEHIIELNSEYPDAQIIFCDAYQGIMEIIANPLLFGFEDSKNACCGLGLHGAIISCLSAAMACNQPSAFVWWDLYNPSQRVNSFLADSAWSGQSLSGICSPITVQDLFYS</sequence>
<evidence type="ECO:0000256" key="1">
    <source>
        <dbReference type="ARBA" id="ARBA00022801"/>
    </source>
</evidence>
<protein>
    <submittedName>
        <fullName evidence="2">Uncharacterized protein</fullName>
    </submittedName>
</protein>
<dbReference type="InterPro" id="IPR036514">
    <property type="entry name" value="SGNH_hydro_sf"/>
</dbReference>
<reference evidence="3" key="1">
    <citation type="journal article" date="2010" name="Nat. Biotechnol.">
        <title>Draft genome sequence of the oilseed species Ricinus communis.</title>
        <authorList>
            <person name="Chan A.P."/>
            <person name="Crabtree J."/>
            <person name="Zhao Q."/>
            <person name="Lorenzi H."/>
            <person name="Orvis J."/>
            <person name="Puiu D."/>
            <person name="Melake-Berhan A."/>
            <person name="Jones K.M."/>
            <person name="Redman J."/>
            <person name="Chen G."/>
            <person name="Cahoon E.B."/>
            <person name="Gedil M."/>
            <person name="Stanke M."/>
            <person name="Haas B.J."/>
            <person name="Wortman J.R."/>
            <person name="Fraser-Liggett C.M."/>
            <person name="Ravel J."/>
            <person name="Rabinowicz P.D."/>
        </authorList>
    </citation>
    <scope>NUCLEOTIDE SEQUENCE [LARGE SCALE GENOMIC DNA]</scope>
    <source>
        <strain evidence="3">cv. Hale</strain>
    </source>
</reference>
<evidence type="ECO:0000313" key="2">
    <source>
        <dbReference type="EMBL" id="EEF40738.1"/>
    </source>
</evidence>
<keyword evidence="1" id="KW-0378">Hydrolase</keyword>
<dbReference type="PANTHER" id="PTHR45648">
    <property type="entry name" value="GDSL LIPASE/ACYLHYDROLASE FAMILY PROTEIN (AFU_ORTHOLOGUE AFUA_4G14700)"/>
    <property type="match status" value="1"/>
</dbReference>
<dbReference type="STRING" id="3988.B9S6L2"/>
<organism evidence="2 3">
    <name type="scientific">Ricinus communis</name>
    <name type="common">Castor bean</name>
    <dbReference type="NCBI Taxonomy" id="3988"/>
    <lineage>
        <taxon>Eukaryota</taxon>
        <taxon>Viridiplantae</taxon>
        <taxon>Streptophyta</taxon>
        <taxon>Embryophyta</taxon>
        <taxon>Tracheophyta</taxon>
        <taxon>Spermatophyta</taxon>
        <taxon>Magnoliopsida</taxon>
        <taxon>eudicotyledons</taxon>
        <taxon>Gunneridae</taxon>
        <taxon>Pentapetalae</taxon>
        <taxon>rosids</taxon>
        <taxon>fabids</taxon>
        <taxon>Malpighiales</taxon>
        <taxon>Euphorbiaceae</taxon>
        <taxon>Acalyphoideae</taxon>
        <taxon>Acalypheae</taxon>
        <taxon>Ricinus</taxon>
    </lineage>
</organism>
<keyword evidence="3" id="KW-1185">Reference proteome</keyword>
<name>B9S6L2_RICCO</name>
<dbReference type="AlphaFoldDB" id="B9S6L2"/>
<gene>
    <name evidence="2" type="ORF">RCOM_1110350</name>
</gene>
<dbReference type="GO" id="GO:0016787">
    <property type="term" value="F:hydrolase activity"/>
    <property type="evidence" value="ECO:0007669"/>
    <property type="project" value="UniProtKB-KW"/>
</dbReference>
<dbReference type="InterPro" id="IPR051058">
    <property type="entry name" value="GDSL_Est/Lipase"/>
</dbReference>
<dbReference type="PANTHER" id="PTHR45648:SF7">
    <property type="entry name" value="OS12G0126100 PROTEIN"/>
    <property type="match status" value="1"/>
</dbReference>
<accession>B9S6L2</accession>